<sequence length="129" mass="14346">MNRGVARATRASRAVTRAGTTSIQFVKGQNETSVPEVKLTRSKDGSNGTAFFIFAEPDVFENGQGDITGMFLNDEEGEMSTVDVNAKFINGKPSGIEARYVMKTERDWDRFMRFMARYAEDNGLGFAKK</sequence>
<comment type="similarity">
    <text evidence="5">Belongs to the Psb28 family.</text>
</comment>
<evidence type="ECO:0000256" key="2">
    <source>
        <dbReference type="ARBA" id="ARBA00022531"/>
    </source>
</evidence>
<dbReference type="GeneID" id="5005840"/>
<protein>
    <recommendedName>
        <fullName evidence="5">Photosystem II reaction center Psb28 protein</fullName>
    </recommendedName>
</protein>
<dbReference type="PANTHER" id="PTHR34963:SF2">
    <property type="entry name" value="PHOTOSYSTEM II REACTION CENTER PSB28 PROTEIN, CHLOROPLASTIC"/>
    <property type="match status" value="1"/>
</dbReference>
<dbReference type="Gramene" id="ABO99996">
    <property type="protein sequence ID" value="ABO99996"/>
    <property type="gene ID" value="OSTLU_40772"/>
</dbReference>
<dbReference type="NCBIfam" id="TIGR03047">
    <property type="entry name" value="PS_II_psb28"/>
    <property type="match status" value="1"/>
</dbReference>
<keyword evidence="3" id="KW-0472">Membrane</keyword>
<keyword evidence="2 5" id="KW-0602">Photosynthesis</keyword>
<dbReference type="Pfam" id="PF03912">
    <property type="entry name" value="Psb28"/>
    <property type="match status" value="1"/>
</dbReference>
<keyword evidence="4 5" id="KW-0604">Photosystem II</keyword>
<keyword evidence="7" id="KW-1185">Reference proteome</keyword>
<dbReference type="HOGENOM" id="CLU_137323_1_0_1"/>
<dbReference type="eggNOG" id="ENOG502RMFI">
    <property type="taxonomic scope" value="Eukaryota"/>
</dbReference>
<proteinExistence type="inferred from homology"/>
<dbReference type="Proteomes" id="UP000001568">
    <property type="component" value="Chromosome 15"/>
</dbReference>
<dbReference type="PANTHER" id="PTHR34963">
    <property type="match status" value="1"/>
</dbReference>
<organism evidence="6 7">
    <name type="scientific">Ostreococcus lucimarinus (strain CCE9901)</name>
    <dbReference type="NCBI Taxonomy" id="436017"/>
    <lineage>
        <taxon>Eukaryota</taxon>
        <taxon>Viridiplantae</taxon>
        <taxon>Chlorophyta</taxon>
        <taxon>Mamiellophyceae</taxon>
        <taxon>Mamiellales</taxon>
        <taxon>Bathycoccaceae</taxon>
        <taxon>Ostreococcus</taxon>
    </lineage>
</organism>
<dbReference type="GO" id="GO:0015979">
    <property type="term" value="P:photosynthesis"/>
    <property type="evidence" value="ECO:0007669"/>
    <property type="project" value="UniProtKB-KW"/>
</dbReference>
<evidence type="ECO:0000313" key="6">
    <source>
        <dbReference type="EMBL" id="ABO99996.1"/>
    </source>
</evidence>
<comment type="subcellular location">
    <subcellularLocation>
        <location evidence="1">Membrane</location>
        <topology evidence="1">Peripheral membrane protein</topology>
    </subcellularLocation>
</comment>
<evidence type="ECO:0000256" key="1">
    <source>
        <dbReference type="ARBA" id="ARBA00004170"/>
    </source>
</evidence>
<name>A4S851_OSTLU</name>
<dbReference type="GO" id="GO:0009654">
    <property type="term" value="C:photosystem II oxygen evolving complex"/>
    <property type="evidence" value="ECO:0007669"/>
    <property type="project" value="InterPro"/>
</dbReference>
<dbReference type="InterPro" id="IPR038676">
    <property type="entry name" value="Psb28_c1_sf"/>
</dbReference>
<dbReference type="OMA" id="LEATYTW"/>
<gene>
    <name evidence="6" type="primary">psbW</name>
    <name evidence="6" type="ORF">OSTLU_40772</name>
</gene>
<evidence type="ECO:0000256" key="5">
    <source>
        <dbReference type="RuleBase" id="RU003509"/>
    </source>
</evidence>
<evidence type="ECO:0000313" key="7">
    <source>
        <dbReference type="Proteomes" id="UP000001568"/>
    </source>
</evidence>
<dbReference type="KEGG" id="olu:OSTLU_40772"/>
<dbReference type="HAMAP" id="MF_01370">
    <property type="entry name" value="PSII_Psb28"/>
    <property type="match status" value="1"/>
</dbReference>
<dbReference type="OrthoDB" id="1938621at2759"/>
<accession>A4S851</accession>
<evidence type="ECO:0000256" key="4">
    <source>
        <dbReference type="ARBA" id="ARBA00023276"/>
    </source>
</evidence>
<reference evidence="6 7" key="1">
    <citation type="journal article" date="2007" name="Proc. Natl. Acad. Sci. U.S.A.">
        <title>The tiny eukaryote Ostreococcus provides genomic insights into the paradox of plankton speciation.</title>
        <authorList>
            <person name="Palenik B."/>
            <person name="Grimwood J."/>
            <person name="Aerts A."/>
            <person name="Rouze P."/>
            <person name="Salamov A."/>
            <person name="Putnam N."/>
            <person name="Dupont C."/>
            <person name="Jorgensen R."/>
            <person name="Derelle E."/>
            <person name="Rombauts S."/>
            <person name="Zhou K."/>
            <person name="Otillar R."/>
            <person name="Merchant S.S."/>
            <person name="Podell S."/>
            <person name="Gaasterland T."/>
            <person name="Napoli C."/>
            <person name="Gendler K."/>
            <person name="Manuell A."/>
            <person name="Tai V."/>
            <person name="Vallon O."/>
            <person name="Piganeau G."/>
            <person name="Jancek S."/>
            <person name="Heijde M."/>
            <person name="Jabbari K."/>
            <person name="Bowler C."/>
            <person name="Lohr M."/>
            <person name="Robbens S."/>
            <person name="Werner G."/>
            <person name="Dubchak I."/>
            <person name="Pazour G.J."/>
            <person name="Ren Q."/>
            <person name="Paulsen I."/>
            <person name="Delwiche C."/>
            <person name="Schmutz J."/>
            <person name="Rokhsar D."/>
            <person name="Van de Peer Y."/>
            <person name="Moreau H."/>
            <person name="Grigoriev I.V."/>
        </authorList>
    </citation>
    <scope>NUCLEOTIDE SEQUENCE [LARGE SCALE GENOMIC DNA]</scope>
    <source>
        <strain evidence="6 7">CCE9901</strain>
    </source>
</reference>
<dbReference type="STRING" id="436017.A4S851"/>
<dbReference type="EMBL" id="CP000595">
    <property type="protein sequence ID" value="ABO99996.1"/>
    <property type="molecule type" value="Genomic_DNA"/>
</dbReference>
<dbReference type="InterPro" id="IPR005610">
    <property type="entry name" value="PSII_Psb28_class-1"/>
</dbReference>
<evidence type="ECO:0000256" key="3">
    <source>
        <dbReference type="ARBA" id="ARBA00023136"/>
    </source>
</evidence>
<dbReference type="RefSeq" id="XP_001421703.1">
    <property type="nucleotide sequence ID" value="XM_001421666.1"/>
</dbReference>
<dbReference type="AlphaFoldDB" id="A4S851"/>
<dbReference type="Gene3D" id="2.40.30.220">
    <property type="entry name" value="Photosystem II Psb28"/>
    <property type="match status" value="1"/>
</dbReference>